<proteinExistence type="predicted"/>
<dbReference type="Proteomes" id="UP000007350">
    <property type="component" value="Unassembled WGS sequence"/>
</dbReference>
<gene>
    <name evidence="1" type="ORF">MOQ_006960</name>
</gene>
<sequence length="210" mass="23712">MDVIPLMMVPLMLDLMDFWRMLCNINAPIRLLFLVQSGREAMLSFYLQELERFYGGSGCLVASRHPENIGCSAAVSIVSRLALLLPREEVPFVFVANSDVKLSPDLLSNLPRDVREMTRHDAACMDALAAEVANEPSEYTPVLRRGLRVLRSRVNDNRLPTSVLLPDRIRYAPAEKREKAFSKHYGHFCAYYKSSFSASVMLTRLAISTV</sequence>
<accession>K2MQA0</accession>
<dbReference type="EMBL" id="AHKC01013669">
    <property type="protein sequence ID" value="EKF29265.1"/>
    <property type="molecule type" value="Genomic_DNA"/>
</dbReference>
<dbReference type="AlphaFoldDB" id="K2MQA0"/>
<dbReference type="OrthoDB" id="263942at2759"/>
<evidence type="ECO:0000313" key="2">
    <source>
        <dbReference type="Proteomes" id="UP000007350"/>
    </source>
</evidence>
<keyword evidence="1" id="KW-0808">Transferase</keyword>
<dbReference type="GO" id="GO:0016740">
    <property type="term" value="F:transferase activity"/>
    <property type="evidence" value="ECO:0007669"/>
    <property type="project" value="UniProtKB-KW"/>
</dbReference>
<name>K2MQA0_TRYCR</name>
<protein>
    <submittedName>
        <fullName evidence="1">Beta galactofuranosyl glycosyltransferase, putative</fullName>
    </submittedName>
</protein>
<evidence type="ECO:0000313" key="1">
    <source>
        <dbReference type="EMBL" id="EKF29265.1"/>
    </source>
</evidence>
<keyword evidence="2" id="KW-1185">Reference proteome</keyword>
<comment type="caution">
    <text evidence="1">The sequence shown here is derived from an EMBL/GenBank/DDBJ whole genome shotgun (WGS) entry which is preliminary data.</text>
</comment>
<organism evidence="1 2">
    <name type="scientific">Trypanosoma cruzi marinkellei</name>
    <dbReference type="NCBI Taxonomy" id="85056"/>
    <lineage>
        <taxon>Eukaryota</taxon>
        <taxon>Discoba</taxon>
        <taxon>Euglenozoa</taxon>
        <taxon>Kinetoplastea</taxon>
        <taxon>Metakinetoplastina</taxon>
        <taxon>Trypanosomatida</taxon>
        <taxon>Trypanosomatidae</taxon>
        <taxon>Trypanosoma</taxon>
        <taxon>Schizotrypanum</taxon>
    </lineage>
</organism>
<reference evidence="1 2" key="1">
    <citation type="journal article" date="2012" name="BMC Genomics">
        <title>Comparative genomic analysis of human infective Trypanosoma cruzi lineages with the bat-restricted subspecies T. cruzi marinkellei.</title>
        <authorList>
            <person name="Franzen O."/>
            <person name="Talavera-Lopez C."/>
            <person name="Ochaya S."/>
            <person name="Butler C.E."/>
            <person name="Messenger L.A."/>
            <person name="Lewis M.D."/>
            <person name="Llewellyn M.S."/>
            <person name="Marinkelle C.J."/>
            <person name="Tyler K.M."/>
            <person name="Miles M.A."/>
            <person name="Andersson B."/>
        </authorList>
    </citation>
    <scope>NUCLEOTIDE SEQUENCE [LARGE SCALE GENOMIC DNA]</scope>
    <source>
        <strain evidence="1 2">B7</strain>
    </source>
</reference>